<keyword evidence="1 3" id="KW-0808">Transferase</keyword>
<dbReference type="InterPro" id="IPR029063">
    <property type="entry name" value="SAM-dependent_MTases_sf"/>
</dbReference>
<dbReference type="PANTHER" id="PTHR32266">
    <property type="entry name" value="NICOTIANAMINE SYNTHASE 3"/>
    <property type="match status" value="1"/>
</dbReference>
<keyword evidence="4" id="KW-1185">Reference proteome</keyword>
<evidence type="ECO:0000256" key="1">
    <source>
        <dbReference type="ARBA" id="ARBA00022679"/>
    </source>
</evidence>
<keyword evidence="3" id="KW-0489">Methyltransferase</keyword>
<dbReference type="Gene3D" id="3.40.50.150">
    <property type="entry name" value="Vaccinia Virus protein VP39"/>
    <property type="match status" value="1"/>
</dbReference>
<proteinExistence type="predicted"/>
<dbReference type="GO" id="GO:0008168">
    <property type="term" value="F:methyltransferase activity"/>
    <property type="evidence" value="ECO:0007669"/>
    <property type="project" value="UniProtKB-KW"/>
</dbReference>
<dbReference type="EMBL" id="LGUG01000004">
    <property type="protein sequence ID" value="KON97456.1"/>
    <property type="molecule type" value="Genomic_DNA"/>
</dbReference>
<reference evidence="3 4" key="1">
    <citation type="submission" date="2015-07" db="EMBL/GenBank/DDBJ databases">
        <title>Fjat-14205 dsm 2895.</title>
        <authorList>
            <person name="Liu B."/>
            <person name="Wang J."/>
            <person name="Zhu Y."/>
            <person name="Liu G."/>
            <person name="Chen Q."/>
            <person name="Chen Z."/>
            <person name="Lan J."/>
            <person name="Che J."/>
            <person name="Ge C."/>
            <person name="Shi H."/>
            <person name="Pan Z."/>
            <person name="Liu X."/>
        </authorList>
    </citation>
    <scope>NUCLEOTIDE SEQUENCE [LARGE SCALE GENOMIC DNA]</scope>
    <source>
        <strain evidence="3 4">DSM 2895</strain>
    </source>
</reference>
<dbReference type="Proteomes" id="UP000037269">
    <property type="component" value="Unassembled WGS sequence"/>
</dbReference>
<dbReference type="GO" id="GO:0030418">
    <property type="term" value="P:nicotianamine biosynthetic process"/>
    <property type="evidence" value="ECO:0007669"/>
    <property type="project" value="InterPro"/>
</dbReference>
<keyword evidence="2" id="KW-0949">S-adenosyl-L-methionine</keyword>
<dbReference type="SUPFAM" id="SSF53335">
    <property type="entry name" value="S-adenosyl-L-methionine-dependent methyltransferases"/>
    <property type="match status" value="1"/>
</dbReference>
<dbReference type="AlphaFoldDB" id="A0A0D1VWP3"/>
<gene>
    <name evidence="3" type="ORF">AF333_20285</name>
</gene>
<organism evidence="3 4">
    <name type="scientific">Aneurinibacillus migulanus</name>
    <name type="common">Bacillus migulanus</name>
    <dbReference type="NCBI Taxonomy" id="47500"/>
    <lineage>
        <taxon>Bacteria</taxon>
        <taxon>Bacillati</taxon>
        <taxon>Bacillota</taxon>
        <taxon>Bacilli</taxon>
        <taxon>Bacillales</taxon>
        <taxon>Paenibacillaceae</taxon>
        <taxon>Aneurinibacillus group</taxon>
        <taxon>Aneurinibacillus</taxon>
    </lineage>
</organism>
<protein>
    <submittedName>
        <fullName evidence="3">Ribosomal RNA methyltransferase FmrO domain protein</fullName>
    </submittedName>
</protein>
<dbReference type="OrthoDB" id="1956540at2"/>
<accession>A0A0D1VWP3</accession>
<dbReference type="GO" id="GO:0032259">
    <property type="term" value="P:methylation"/>
    <property type="evidence" value="ECO:0007669"/>
    <property type="project" value="UniProtKB-KW"/>
</dbReference>
<dbReference type="STRING" id="47500.AF333_20285"/>
<dbReference type="PATRIC" id="fig|47500.8.peg.4373"/>
<evidence type="ECO:0000256" key="2">
    <source>
        <dbReference type="ARBA" id="ARBA00022691"/>
    </source>
</evidence>
<sequence>MNTSEQFQRHLIEFQDRFMYLANRYDSTIHHSSELETIIDDYSAFITDESNKKAWEQLEQQASSEFSRLVADLRKTSAQCVAIMEKYRALKLLNGEVARTDYFKNVESCIEKEFGSFQVTSDSTVLLIGSGSFPMTPLFIAKRTGAQVVGIDVDEEAIELGRRVIARLGSGLNIRLENVFVEHLDVTKDVTHIIFSSTVANKYDLLDQLHPLTNEQVVVAMRYGDRLKSLFNYPMKETAERKWRLIDMILRPGHVFDIALYEKA</sequence>
<comment type="caution">
    <text evidence="3">The sequence shown here is derived from an EMBL/GenBank/DDBJ whole genome shotgun (WGS) entry which is preliminary data.</text>
</comment>
<dbReference type="InterPro" id="IPR004298">
    <property type="entry name" value="Nicotian_synth"/>
</dbReference>
<dbReference type="PANTHER" id="PTHR32266:SF12">
    <property type="entry name" value="NICOTIANAMINE SYNTHASE 3"/>
    <property type="match status" value="1"/>
</dbReference>
<evidence type="ECO:0000313" key="4">
    <source>
        <dbReference type="Proteomes" id="UP000037269"/>
    </source>
</evidence>
<evidence type="ECO:0000313" key="3">
    <source>
        <dbReference type="EMBL" id="KON97456.1"/>
    </source>
</evidence>
<name>A0A0D1VWP3_ANEMI</name>
<dbReference type="GO" id="GO:0030410">
    <property type="term" value="F:nicotianamine synthase activity"/>
    <property type="evidence" value="ECO:0007669"/>
    <property type="project" value="InterPro"/>
</dbReference>
<dbReference type="RefSeq" id="WP_043068760.1">
    <property type="nucleotide sequence ID" value="NZ_BJOA01000266.1"/>
</dbReference>
<dbReference type="GeneID" id="42307492"/>